<dbReference type="Pfam" id="PF00850">
    <property type="entry name" value="Hist_deacetyl"/>
    <property type="match status" value="1"/>
</dbReference>
<dbReference type="CDD" id="cd11599">
    <property type="entry name" value="HDAC_classII_2"/>
    <property type="match status" value="1"/>
</dbReference>
<dbReference type="GO" id="GO:0040029">
    <property type="term" value="P:epigenetic regulation of gene expression"/>
    <property type="evidence" value="ECO:0007669"/>
    <property type="project" value="TreeGrafter"/>
</dbReference>
<gene>
    <name evidence="3" type="ORF">FHS77_002361</name>
</gene>
<dbReference type="InterPro" id="IPR037138">
    <property type="entry name" value="His_deacetylse_dom_sf"/>
</dbReference>
<dbReference type="InterPro" id="IPR023696">
    <property type="entry name" value="Ureohydrolase_dom_sf"/>
</dbReference>
<dbReference type="SUPFAM" id="SSF52768">
    <property type="entry name" value="Arginase/deacetylase"/>
    <property type="match status" value="1"/>
</dbReference>
<dbReference type="PRINTS" id="PR01270">
    <property type="entry name" value="HDASUPER"/>
</dbReference>
<dbReference type="AlphaFoldDB" id="A0A841LU17"/>
<dbReference type="Proteomes" id="UP000555393">
    <property type="component" value="Unassembled WGS sequence"/>
</dbReference>
<dbReference type="GO" id="GO:0004407">
    <property type="term" value="F:histone deacetylase activity"/>
    <property type="evidence" value="ECO:0007669"/>
    <property type="project" value="TreeGrafter"/>
</dbReference>
<name>A0A841LU17_9HYPH</name>
<protein>
    <submittedName>
        <fullName evidence="3">Acetoin utilization deacetylase AcuC-like enzyme</fullName>
    </submittedName>
</protein>
<sequence length="319" mass="35295">MATRLYWHDVFLQHLTPAGHPERPDRLRALLSMLDEGDFYNLERVEAPFGDEATILFAHSEKYAEIIKNQIPLFDDADAGSDKPEPIIKIANDTYVSPQSWQAALTAIGAANAAVDDVFSGQADNVFIASRPPGHHAEPEEAMGFCFFNNAAIAARYAQKRYEAERVAIIDFDVHHGNGTQAIFENDKSVLYCSTHQEPLFPGTGHKNEQGLGNIVNAPLSPESGSREFREAIKTRILPALDNFRPDLILISAGFDAHYLDPLAQINLDEGDFDWVTGKIMERADRFCANRLVSILEGGYDLQGLSVSAAAHIKRLMEG</sequence>
<dbReference type="PANTHER" id="PTHR10625:SF10">
    <property type="entry name" value="HISTONE DEACETYLASE HDAC1"/>
    <property type="match status" value="1"/>
</dbReference>
<feature type="domain" description="Histone deacetylase" evidence="2">
    <location>
        <begin position="20"/>
        <end position="315"/>
    </location>
</feature>
<accession>A0A841LU17</accession>
<reference evidence="3 4" key="1">
    <citation type="submission" date="2020-08" db="EMBL/GenBank/DDBJ databases">
        <title>Genomic Encyclopedia of Type Strains, Phase IV (KMG-IV): sequencing the most valuable type-strain genomes for metagenomic binning, comparative biology and taxonomic classification.</title>
        <authorList>
            <person name="Goeker M."/>
        </authorList>
    </citation>
    <scope>NUCLEOTIDE SEQUENCE [LARGE SCALE GENOMIC DNA]</scope>
    <source>
        <strain evidence="3 4">DSM 22336</strain>
    </source>
</reference>
<dbReference type="PANTHER" id="PTHR10625">
    <property type="entry name" value="HISTONE DEACETYLASE HDAC1-RELATED"/>
    <property type="match status" value="1"/>
</dbReference>
<keyword evidence="4" id="KW-1185">Reference proteome</keyword>
<comment type="caution">
    <text evidence="3">The sequence shown here is derived from an EMBL/GenBank/DDBJ whole genome shotgun (WGS) entry which is preliminary data.</text>
</comment>
<evidence type="ECO:0000256" key="1">
    <source>
        <dbReference type="ARBA" id="ARBA00005947"/>
    </source>
</evidence>
<evidence type="ECO:0000313" key="3">
    <source>
        <dbReference type="EMBL" id="MBB6261795.1"/>
    </source>
</evidence>
<evidence type="ECO:0000313" key="4">
    <source>
        <dbReference type="Proteomes" id="UP000555393"/>
    </source>
</evidence>
<organism evidence="3 4">
    <name type="scientific">Paenochrobactrum gallinarii</name>
    <dbReference type="NCBI Taxonomy" id="643673"/>
    <lineage>
        <taxon>Bacteria</taxon>
        <taxon>Pseudomonadati</taxon>
        <taxon>Pseudomonadota</taxon>
        <taxon>Alphaproteobacteria</taxon>
        <taxon>Hyphomicrobiales</taxon>
        <taxon>Brucellaceae</taxon>
        <taxon>Paenochrobactrum</taxon>
    </lineage>
</organism>
<dbReference type="RefSeq" id="WP_184223487.1">
    <property type="nucleotide sequence ID" value="NZ_JACIIU010000012.1"/>
</dbReference>
<proteinExistence type="inferred from homology"/>
<comment type="similarity">
    <text evidence="1">Belongs to the histone deacetylase family.</text>
</comment>
<dbReference type="Gene3D" id="3.40.800.20">
    <property type="entry name" value="Histone deacetylase domain"/>
    <property type="match status" value="1"/>
</dbReference>
<dbReference type="InterPro" id="IPR000286">
    <property type="entry name" value="HDACs"/>
</dbReference>
<dbReference type="EMBL" id="JACIIU010000012">
    <property type="protein sequence ID" value="MBB6261795.1"/>
    <property type="molecule type" value="Genomic_DNA"/>
</dbReference>
<dbReference type="InterPro" id="IPR023801">
    <property type="entry name" value="His_deacetylse_dom"/>
</dbReference>
<evidence type="ECO:0000259" key="2">
    <source>
        <dbReference type="Pfam" id="PF00850"/>
    </source>
</evidence>